<proteinExistence type="predicted"/>
<dbReference type="GO" id="GO:0016765">
    <property type="term" value="F:transferase activity, transferring alkyl or aryl (other than methyl) groups"/>
    <property type="evidence" value="ECO:0007669"/>
    <property type="project" value="InterPro"/>
</dbReference>
<name>A0A2D6LPE2_9ARCH</name>
<evidence type="ECO:0000313" key="7">
    <source>
        <dbReference type="Proteomes" id="UP000226712"/>
    </source>
</evidence>
<feature type="transmembrane region" description="Helical" evidence="5">
    <location>
        <begin position="101"/>
        <end position="117"/>
    </location>
</feature>
<dbReference type="Pfam" id="PF01040">
    <property type="entry name" value="UbiA"/>
    <property type="match status" value="1"/>
</dbReference>
<dbReference type="Proteomes" id="UP000226712">
    <property type="component" value="Unassembled WGS sequence"/>
</dbReference>
<organism evidence="6 7">
    <name type="scientific">Candidatus Iainarchaeum sp</name>
    <dbReference type="NCBI Taxonomy" id="3101447"/>
    <lineage>
        <taxon>Archaea</taxon>
        <taxon>Candidatus Iainarchaeota</taxon>
        <taxon>Candidatus Iainarchaeia</taxon>
        <taxon>Candidatus Iainarchaeales</taxon>
        <taxon>Candidatus Iainarchaeaceae</taxon>
        <taxon>Candidatus Iainarchaeum</taxon>
    </lineage>
</organism>
<comment type="subcellular location">
    <subcellularLocation>
        <location evidence="1">Cell membrane</location>
        <topology evidence="1">Multi-pass membrane protein</topology>
    </subcellularLocation>
</comment>
<feature type="transmembrane region" description="Helical" evidence="5">
    <location>
        <begin position="38"/>
        <end position="58"/>
    </location>
</feature>
<sequence length="267" mass="29399">MNKYLSLLRPLNGIISMFGVFTGYSIAQKAFTFNLELFIGMIAAFLITGAGNVINDYYDLEIDKKLNKAIQQTKDKKLLVYSGILFATGILISFLLNIHAVVIAIAVSVLLIAYSTIMQKYKFLGNWVVALGTALTLIYGASIIQNYDSIFILAGSALLANAAREIIKDTEDLRGDSGIKTTLPMLLDFGAIKSIVLLLYSLAIILAAWAWVLGFMQGPYYILLILAAGILFFNSWKFLRGKKFKTAQQYSKYGMIVALLAFLGGIL</sequence>
<feature type="transmembrane region" description="Helical" evidence="5">
    <location>
        <begin position="78"/>
        <end position="95"/>
    </location>
</feature>
<keyword evidence="3 5" id="KW-1133">Transmembrane helix</keyword>
<protein>
    <recommendedName>
        <fullName evidence="8">Geranylgeranylglycerol-phosphate geranylgeranyltransferase</fullName>
    </recommendedName>
</protein>
<dbReference type="GO" id="GO:0005886">
    <property type="term" value="C:plasma membrane"/>
    <property type="evidence" value="ECO:0007669"/>
    <property type="project" value="UniProtKB-SubCell"/>
</dbReference>
<dbReference type="AlphaFoldDB" id="A0A2D6LPE2"/>
<keyword evidence="2 5" id="KW-0812">Transmembrane</keyword>
<feature type="transmembrane region" description="Helical" evidence="5">
    <location>
        <begin position="250"/>
        <end position="266"/>
    </location>
</feature>
<evidence type="ECO:0000256" key="4">
    <source>
        <dbReference type="ARBA" id="ARBA00023136"/>
    </source>
</evidence>
<evidence type="ECO:0000313" key="6">
    <source>
        <dbReference type="EMBL" id="MAG18050.1"/>
    </source>
</evidence>
<evidence type="ECO:0000256" key="2">
    <source>
        <dbReference type="ARBA" id="ARBA00022692"/>
    </source>
</evidence>
<dbReference type="InterPro" id="IPR044878">
    <property type="entry name" value="UbiA_sf"/>
</dbReference>
<dbReference type="CDD" id="cd13961">
    <property type="entry name" value="PT_UbiA_DGGGPS"/>
    <property type="match status" value="1"/>
</dbReference>
<evidence type="ECO:0008006" key="8">
    <source>
        <dbReference type="Google" id="ProtNLM"/>
    </source>
</evidence>
<feature type="transmembrane region" description="Helical" evidence="5">
    <location>
        <begin position="7"/>
        <end position="26"/>
    </location>
</feature>
<dbReference type="InterPro" id="IPR000537">
    <property type="entry name" value="UbiA_prenyltransferase"/>
</dbReference>
<evidence type="ECO:0000256" key="5">
    <source>
        <dbReference type="SAM" id="Phobius"/>
    </source>
</evidence>
<dbReference type="PANTHER" id="PTHR42723:SF1">
    <property type="entry name" value="CHLOROPHYLL SYNTHASE, CHLOROPLASTIC"/>
    <property type="match status" value="1"/>
</dbReference>
<keyword evidence="4 5" id="KW-0472">Membrane</keyword>
<dbReference type="Gene3D" id="1.10.357.140">
    <property type="entry name" value="UbiA prenyltransferase"/>
    <property type="match status" value="1"/>
</dbReference>
<evidence type="ECO:0000256" key="1">
    <source>
        <dbReference type="ARBA" id="ARBA00004651"/>
    </source>
</evidence>
<feature type="transmembrane region" description="Helical" evidence="5">
    <location>
        <begin position="218"/>
        <end position="238"/>
    </location>
</feature>
<reference evidence="7" key="1">
    <citation type="submission" date="2017-09" db="EMBL/GenBank/DDBJ databases">
        <title>The Reconstruction of 2,631 Draft Metagenome-Assembled Genomes from the Global Oceans.</title>
        <authorList>
            <person name="Tully B.J."/>
            <person name="Graham E.D."/>
            <person name="Heidelberg J.F."/>
        </authorList>
    </citation>
    <scope>NUCLEOTIDE SEQUENCE [LARGE SCALE GENOMIC DNA]</scope>
</reference>
<evidence type="ECO:0000256" key="3">
    <source>
        <dbReference type="ARBA" id="ARBA00022989"/>
    </source>
</evidence>
<feature type="transmembrane region" description="Helical" evidence="5">
    <location>
        <begin position="124"/>
        <end position="144"/>
    </location>
</feature>
<dbReference type="PANTHER" id="PTHR42723">
    <property type="entry name" value="CHLOROPHYLL SYNTHASE"/>
    <property type="match status" value="1"/>
</dbReference>
<comment type="caution">
    <text evidence="6">The sequence shown here is derived from an EMBL/GenBank/DDBJ whole genome shotgun (WGS) entry which is preliminary data.</text>
</comment>
<dbReference type="InterPro" id="IPR050475">
    <property type="entry name" value="Prenyltransferase_related"/>
</dbReference>
<accession>A0A2D6LPE2</accession>
<feature type="transmembrane region" description="Helical" evidence="5">
    <location>
        <begin position="187"/>
        <end position="212"/>
    </location>
</feature>
<gene>
    <name evidence="6" type="ORF">CL944_01090</name>
</gene>
<dbReference type="EMBL" id="NZBD01000005">
    <property type="protein sequence ID" value="MAG18050.1"/>
    <property type="molecule type" value="Genomic_DNA"/>
</dbReference>